<comment type="caution">
    <text evidence="1">The sequence shown here is derived from an EMBL/GenBank/DDBJ whole genome shotgun (WGS) entry which is preliminary data.</text>
</comment>
<name>A0AAW8JE04_9GAMM</name>
<dbReference type="SUPFAM" id="SSF54909">
    <property type="entry name" value="Dimeric alpha+beta barrel"/>
    <property type="match status" value="1"/>
</dbReference>
<evidence type="ECO:0000313" key="1">
    <source>
        <dbReference type="EMBL" id="MDQ9070575.1"/>
    </source>
</evidence>
<keyword evidence="1" id="KW-0503">Monooxygenase</keyword>
<dbReference type="RefSeq" id="WP_277090095.1">
    <property type="nucleotide sequence ID" value="NZ_DAMBEH010000009.1"/>
</dbReference>
<organism evidence="1 2">
    <name type="scientific">Acinetobacter gerneri</name>
    <dbReference type="NCBI Taxonomy" id="202952"/>
    <lineage>
        <taxon>Bacteria</taxon>
        <taxon>Pseudomonadati</taxon>
        <taxon>Pseudomonadota</taxon>
        <taxon>Gammaproteobacteria</taxon>
        <taxon>Moraxellales</taxon>
        <taxon>Moraxellaceae</taxon>
        <taxon>Acinetobacter</taxon>
    </lineage>
</organism>
<accession>A0AAW8JE04</accession>
<protein>
    <submittedName>
        <fullName evidence="1">Monooxygenase</fullName>
    </submittedName>
</protein>
<evidence type="ECO:0000313" key="2">
    <source>
        <dbReference type="Proteomes" id="UP001243195"/>
    </source>
</evidence>
<sequence length="100" mass="11292">MAVLLQVDFPSQGPFKQEMAIAFKALAESINLENGMIWKIWTENSETLESGGVYLFDNQANAETYLKMHTARLESFGLTDIRAKIFEINQELSTINHAPI</sequence>
<dbReference type="GO" id="GO:0004497">
    <property type="term" value="F:monooxygenase activity"/>
    <property type="evidence" value="ECO:0007669"/>
    <property type="project" value="UniProtKB-KW"/>
</dbReference>
<dbReference type="AlphaFoldDB" id="A0AAW8JE04"/>
<keyword evidence="1" id="KW-0560">Oxidoreductase</keyword>
<dbReference type="Pfam" id="PF08803">
    <property type="entry name" value="ydhR"/>
    <property type="match status" value="1"/>
</dbReference>
<gene>
    <name evidence="1" type="ORF">RFH51_03745</name>
</gene>
<dbReference type="NCBIfam" id="NF008333">
    <property type="entry name" value="PRK11118.1"/>
    <property type="match status" value="1"/>
</dbReference>
<dbReference type="EMBL" id="JAVIDA010000003">
    <property type="protein sequence ID" value="MDQ9070575.1"/>
    <property type="molecule type" value="Genomic_DNA"/>
</dbReference>
<dbReference type="Proteomes" id="UP001243195">
    <property type="component" value="Unassembled WGS sequence"/>
</dbReference>
<proteinExistence type="predicted"/>
<dbReference type="InterPro" id="IPR014910">
    <property type="entry name" value="YdhR"/>
</dbReference>
<dbReference type="PANTHER" id="PTHR39169">
    <property type="match status" value="1"/>
</dbReference>
<dbReference type="PANTHER" id="PTHR39169:SF1">
    <property type="entry name" value="MONOOXYGENASE YDHR-RELATED"/>
    <property type="match status" value="1"/>
</dbReference>
<dbReference type="InterPro" id="IPR011008">
    <property type="entry name" value="Dimeric_a/b-barrel"/>
</dbReference>
<dbReference type="Gene3D" id="3.30.70.100">
    <property type="match status" value="1"/>
</dbReference>
<reference evidence="1" key="1">
    <citation type="submission" date="2023-08" db="EMBL/GenBank/DDBJ databases">
        <title>Emergence of clinically-relevant ST2 carbapenem-resistant Acinetobacter baumannii strains in hospital sewages in Zhejiang, East of China.</title>
        <authorList>
            <person name="Kaichao C."/>
            <person name="Zhang R."/>
        </authorList>
    </citation>
    <scope>NUCLEOTIDE SEQUENCE</scope>
    <source>
        <strain evidence="1">M-SY-60</strain>
    </source>
</reference>